<accession>A0A6A2Z7V9</accession>
<dbReference type="AlphaFoldDB" id="A0A6A2Z7V9"/>
<name>A0A6A2Z7V9_HIBSY</name>
<feature type="region of interest" description="Disordered" evidence="1">
    <location>
        <begin position="1"/>
        <end position="22"/>
    </location>
</feature>
<feature type="compositionally biased region" description="Polar residues" evidence="1">
    <location>
        <begin position="1"/>
        <end position="20"/>
    </location>
</feature>
<proteinExistence type="predicted"/>
<evidence type="ECO:0000313" key="3">
    <source>
        <dbReference type="EMBL" id="KAE8688064.1"/>
    </source>
</evidence>
<evidence type="ECO:0000256" key="2">
    <source>
        <dbReference type="SAM" id="Phobius"/>
    </source>
</evidence>
<dbReference type="Proteomes" id="UP000436088">
    <property type="component" value="Unassembled WGS sequence"/>
</dbReference>
<keyword evidence="2" id="KW-1133">Transmembrane helix</keyword>
<keyword evidence="4" id="KW-1185">Reference proteome</keyword>
<feature type="transmembrane region" description="Helical" evidence="2">
    <location>
        <begin position="56"/>
        <end position="79"/>
    </location>
</feature>
<keyword evidence="2" id="KW-0812">Transmembrane</keyword>
<keyword evidence="2" id="KW-0472">Membrane</keyword>
<evidence type="ECO:0000256" key="1">
    <source>
        <dbReference type="SAM" id="MobiDB-lite"/>
    </source>
</evidence>
<evidence type="ECO:0000313" key="4">
    <source>
        <dbReference type="Proteomes" id="UP000436088"/>
    </source>
</evidence>
<sequence>MEGLQNLVSSFSKDPNSGSPSILKDLPYNLLDGRGEAVTSSDSAYVLVNRTARQFVSLWTCSKLCGICFAAGIIVGYTLKRRVRRWASRLLKRLRDDE</sequence>
<dbReference type="EMBL" id="VEPZ02001197">
    <property type="protein sequence ID" value="KAE8688064.1"/>
    <property type="molecule type" value="Genomic_DNA"/>
</dbReference>
<reference evidence="3" key="1">
    <citation type="submission" date="2019-09" db="EMBL/GenBank/DDBJ databases">
        <title>Draft genome information of white flower Hibiscus syriacus.</title>
        <authorList>
            <person name="Kim Y.-M."/>
        </authorList>
    </citation>
    <scope>NUCLEOTIDE SEQUENCE [LARGE SCALE GENOMIC DNA]</scope>
    <source>
        <strain evidence="3">YM2019G1</strain>
    </source>
</reference>
<protein>
    <submittedName>
        <fullName evidence="3">Respiratory burst oxidase-like protein E-like isoform X1</fullName>
    </submittedName>
</protein>
<organism evidence="3 4">
    <name type="scientific">Hibiscus syriacus</name>
    <name type="common">Rose of Sharon</name>
    <dbReference type="NCBI Taxonomy" id="106335"/>
    <lineage>
        <taxon>Eukaryota</taxon>
        <taxon>Viridiplantae</taxon>
        <taxon>Streptophyta</taxon>
        <taxon>Embryophyta</taxon>
        <taxon>Tracheophyta</taxon>
        <taxon>Spermatophyta</taxon>
        <taxon>Magnoliopsida</taxon>
        <taxon>eudicotyledons</taxon>
        <taxon>Gunneridae</taxon>
        <taxon>Pentapetalae</taxon>
        <taxon>rosids</taxon>
        <taxon>malvids</taxon>
        <taxon>Malvales</taxon>
        <taxon>Malvaceae</taxon>
        <taxon>Malvoideae</taxon>
        <taxon>Hibiscus</taxon>
    </lineage>
</organism>
<comment type="caution">
    <text evidence="3">The sequence shown here is derived from an EMBL/GenBank/DDBJ whole genome shotgun (WGS) entry which is preliminary data.</text>
</comment>
<gene>
    <name evidence="3" type="ORF">F3Y22_tig00111002pilonHSYRG00091</name>
</gene>